<feature type="compositionally biased region" description="Acidic residues" evidence="1">
    <location>
        <begin position="276"/>
        <end position="288"/>
    </location>
</feature>
<keyword evidence="3" id="KW-1185">Reference proteome</keyword>
<gene>
    <name evidence="2" type="ORF">NEOLI_001552</name>
</gene>
<evidence type="ECO:0000313" key="3">
    <source>
        <dbReference type="Proteomes" id="UP000186594"/>
    </source>
</evidence>
<organism evidence="2 3">
    <name type="scientific">Neolecta irregularis (strain DAH-3)</name>
    <dbReference type="NCBI Taxonomy" id="1198029"/>
    <lineage>
        <taxon>Eukaryota</taxon>
        <taxon>Fungi</taxon>
        <taxon>Dikarya</taxon>
        <taxon>Ascomycota</taxon>
        <taxon>Taphrinomycotina</taxon>
        <taxon>Neolectales</taxon>
        <taxon>Neolectaceae</taxon>
        <taxon>Neolecta</taxon>
    </lineage>
</organism>
<dbReference type="EMBL" id="LXFE01003532">
    <property type="protein sequence ID" value="OLL22291.1"/>
    <property type="molecule type" value="Genomic_DNA"/>
</dbReference>
<protein>
    <submittedName>
        <fullName evidence="2">Putative E3 ubiquitin-protein ligase makorin-4</fullName>
    </submittedName>
</protein>
<feature type="region of interest" description="Disordered" evidence="1">
    <location>
        <begin position="267"/>
        <end position="295"/>
    </location>
</feature>
<feature type="region of interest" description="Disordered" evidence="1">
    <location>
        <begin position="160"/>
        <end position="196"/>
    </location>
</feature>
<reference evidence="2 3" key="1">
    <citation type="submission" date="2016-04" db="EMBL/GenBank/DDBJ databases">
        <title>Evolutionary innovation and constraint leading to complex multicellularity in the Ascomycota.</title>
        <authorList>
            <person name="Cisse O."/>
            <person name="Nguyen A."/>
            <person name="Hewitt D.A."/>
            <person name="Jedd G."/>
            <person name="Stajich J.E."/>
        </authorList>
    </citation>
    <scope>NUCLEOTIDE SEQUENCE [LARGE SCALE GENOMIC DNA]</scope>
    <source>
        <strain evidence="2 3">DAH-3</strain>
    </source>
</reference>
<feature type="compositionally biased region" description="Basic and acidic residues" evidence="1">
    <location>
        <begin position="178"/>
        <end position="192"/>
    </location>
</feature>
<dbReference type="SUPFAM" id="SSF57850">
    <property type="entry name" value="RING/U-box"/>
    <property type="match status" value="1"/>
</dbReference>
<proteinExistence type="predicted"/>
<dbReference type="STRING" id="1198029.A0A1U7LID6"/>
<accession>A0A1U7LID6</accession>
<evidence type="ECO:0000256" key="1">
    <source>
        <dbReference type="SAM" id="MobiDB-lite"/>
    </source>
</evidence>
<evidence type="ECO:0000313" key="2">
    <source>
        <dbReference type="EMBL" id="OLL22291.1"/>
    </source>
</evidence>
<name>A0A1U7LID6_NEOID</name>
<sequence>MRYLTDTPLTCADCIRKWRTSQSGERTRHCPTCRAPSDYVIPASLFPTTVEEKESHIRHHKQECHYSHKQDGHEYIFNEDQLDQIRRRKTNHDARRRNTLETDGLVNRIVDLAGDSSSEIDFNLLRALVQLPESGSTGFDVSNRQLTDLAAALERFRQSYGADSDEHDSEAEDDEESDYGHGDSIEEDHNSSQDEWEYYPPYDRLEEFANNVVLEIDDNGSSGDEEEPPPEILPDPRASSFYRQHRRFAPPTAGSSSLRAVETTLPIGSSANAYVDENDYDSSSDDEQSGERASSYDQFANNILWGIYDYFGSGR</sequence>
<dbReference type="Proteomes" id="UP000186594">
    <property type="component" value="Unassembled WGS sequence"/>
</dbReference>
<feature type="region of interest" description="Disordered" evidence="1">
    <location>
        <begin position="216"/>
        <end position="240"/>
    </location>
</feature>
<feature type="compositionally biased region" description="Acidic residues" evidence="1">
    <location>
        <begin position="163"/>
        <end position="177"/>
    </location>
</feature>
<feature type="compositionally biased region" description="Acidic residues" evidence="1">
    <location>
        <begin position="216"/>
        <end position="229"/>
    </location>
</feature>
<comment type="caution">
    <text evidence="2">The sequence shown here is derived from an EMBL/GenBank/DDBJ whole genome shotgun (WGS) entry which is preliminary data.</text>
</comment>
<dbReference type="OrthoDB" id="250836at2759"/>
<dbReference type="AlphaFoldDB" id="A0A1U7LID6"/>